<dbReference type="EMBL" id="CP134146">
    <property type="protein sequence ID" value="WNC67149.1"/>
    <property type="molecule type" value="Genomic_DNA"/>
</dbReference>
<dbReference type="SMART" id="SM00388">
    <property type="entry name" value="HisKA"/>
    <property type="match status" value="1"/>
</dbReference>
<name>A0ABY9TEW1_9GAMM</name>
<dbReference type="InterPro" id="IPR004358">
    <property type="entry name" value="Sig_transdc_His_kin-like_C"/>
</dbReference>
<keyword evidence="10" id="KW-1133">Transmembrane helix</keyword>
<dbReference type="SMART" id="SM00387">
    <property type="entry name" value="HATPase_c"/>
    <property type="match status" value="1"/>
</dbReference>
<dbReference type="PANTHER" id="PTHR44936">
    <property type="entry name" value="SENSOR PROTEIN CREC"/>
    <property type="match status" value="1"/>
</dbReference>
<dbReference type="InterPro" id="IPR003660">
    <property type="entry name" value="HAMP_dom"/>
</dbReference>
<dbReference type="InterPro" id="IPR050980">
    <property type="entry name" value="2C_sensor_his_kinase"/>
</dbReference>
<dbReference type="InterPro" id="IPR003661">
    <property type="entry name" value="HisK_dim/P_dom"/>
</dbReference>
<dbReference type="Proteomes" id="UP001248581">
    <property type="component" value="Chromosome"/>
</dbReference>
<keyword evidence="5" id="KW-0597">Phosphoprotein</keyword>
<dbReference type="InterPro" id="IPR036890">
    <property type="entry name" value="HATPase_C_sf"/>
</dbReference>
<dbReference type="RefSeq" id="WP_348386313.1">
    <property type="nucleotide sequence ID" value="NZ_CP134146.1"/>
</dbReference>
<evidence type="ECO:0000313" key="14">
    <source>
        <dbReference type="Proteomes" id="UP001248581"/>
    </source>
</evidence>
<evidence type="ECO:0000256" key="8">
    <source>
        <dbReference type="ARBA" id="ARBA00022777"/>
    </source>
</evidence>
<feature type="transmembrane region" description="Helical" evidence="10">
    <location>
        <begin position="137"/>
        <end position="156"/>
    </location>
</feature>
<proteinExistence type="predicted"/>
<keyword evidence="9 13" id="KW-0067">ATP-binding</keyword>
<organism evidence="13 14">
    <name type="scientific">Thalassotalea nanhaiensis</name>
    <dbReference type="NCBI Taxonomy" id="3065648"/>
    <lineage>
        <taxon>Bacteria</taxon>
        <taxon>Pseudomonadati</taxon>
        <taxon>Pseudomonadota</taxon>
        <taxon>Gammaproteobacteria</taxon>
        <taxon>Alteromonadales</taxon>
        <taxon>Colwelliaceae</taxon>
        <taxon>Thalassotalea</taxon>
    </lineage>
</organism>
<keyword evidence="10" id="KW-0812">Transmembrane</keyword>
<dbReference type="EC" id="2.7.13.3" evidence="3"/>
<feature type="domain" description="HAMP" evidence="12">
    <location>
        <begin position="156"/>
        <end position="208"/>
    </location>
</feature>
<dbReference type="CDD" id="cd00082">
    <property type="entry name" value="HisKA"/>
    <property type="match status" value="1"/>
</dbReference>
<dbReference type="Pfam" id="PF00512">
    <property type="entry name" value="HisKA"/>
    <property type="match status" value="1"/>
</dbReference>
<evidence type="ECO:0000256" key="7">
    <source>
        <dbReference type="ARBA" id="ARBA00022741"/>
    </source>
</evidence>
<keyword evidence="10" id="KW-0472">Membrane</keyword>
<evidence type="ECO:0000256" key="9">
    <source>
        <dbReference type="ARBA" id="ARBA00022840"/>
    </source>
</evidence>
<keyword evidence="8" id="KW-0418">Kinase</keyword>
<evidence type="ECO:0000313" key="13">
    <source>
        <dbReference type="EMBL" id="WNC67149.1"/>
    </source>
</evidence>
<evidence type="ECO:0000256" key="1">
    <source>
        <dbReference type="ARBA" id="ARBA00000085"/>
    </source>
</evidence>
<evidence type="ECO:0000256" key="10">
    <source>
        <dbReference type="SAM" id="Phobius"/>
    </source>
</evidence>
<keyword evidence="6" id="KW-0808">Transferase</keyword>
<keyword evidence="7" id="KW-0547">Nucleotide-binding</keyword>
<dbReference type="SUPFAM" id="SSF47384">
    <property type="entry name" value="Homodimeric domain of signal transducing histidine kinase"/>
    <property type="match status" value="1"/>
</dbReference>
<evidence type="ECO:0000256" key="5">
    <source>
        <dbReference type="ARBA" id="ARBA00022553"/>
    </source>
</evidence>
<dbReference type="Gene3D" id="3.30.565.10">
    <property type="entry name" value="Histidine kinase-like ATPase, C-terminal domain"/>
    <property type="match status" value="1"/>
</dbReference>
<sequence>MNLGRSFFSLYFLIVACFGALSWLLDEFWSMNVEQDVESYTGYKTVLIALTDRLDSFPIAEWQGKVEAANKRYNLPMQLVSVDSVEKLLPDLKYVKDERVTVYYDDNDITLFHPIAKHKKVLILGPVKAPTRPRTEALLRVLSVVLLGVVIFFWVWPISKDLDKLAKSAKDFGYGDFKVKVDRADSVLVQPMMNTFNMMASRINNLIEAHKELTNAVSHELRTPLARSKFALQVLRGAKDDETREKYIDKISTDVEELESLVNELLVYAAFESEQPNINFANNDVRQLVDFQVASFASNDIEIDFNCSQDTVMAEYDAHFINRAFSNLLTNGVKYGKGKLQVSLLSDGQQCSLIVEDNGPGVDDDFKEIIFDAFSRYDKSRGKDTGGFGLGLAIVSKIMLWHNGSATVENSELGGAKFILSWPVDHITG</sequence>
<evidence type="ECO:0000256" key="4">
    <source>
        <dbReference type="ARBA" id="ARBA00022475"/>
    </source>
</evidence>
<gene>
    <name evidence="13" type="ORF">RI845_11515</name>
</gene>
<dbReference type="PRINTS" id="PR00344">
    <property type="entry name" value="BCTRLSENSOR"/>
</dbReference>
<feature type="transmembrane region" description="Helical" evidence="10">
    <location>
        <begin position="6"/>
        <end position="25"/>
    </location>
</feature>
<dbReference type="Pfam" id="PF02518">
    <property type="entry name" value="HATPase_c"/>
    <property type="match status" value="1"/>
</dbReference>
<dbReference type="PROSITE" id="PS50885">
    <property type="entry name" value="HAMP"/>
    <property type="match status" value="1"/>
</dbReference>
<keyword evidence="4" id="KW-1003">Cell membrane</keyword>
<protein>
    <recommendedName>
        <fullName evidence="3">histidine kinase</fullName>
        <ecNumber evidence="3">2.7.13.3</ecNumber>
    </recommendedName>
</protein>
<dbReference type="InterPro" id="IPR036097">
    <property type="entry name" value="HisK_dim/P_sf"/>
</dbReference>
<dbReference type="PROSITE" id="PS51257">
    <property type="entry name" value="PROKAR_LIPOPROTEIN"/>
    <property type="match status" value="1"/>
</dbReference>
<dbReference type="InterPro" id="IPR005467">
    <property type="entry name" value="His_kinase_dom"/>
</dbReference>
<dbReference type="Gene3D" id="1.10.287.130">
    <property type="match status" value="1"/>
</dbReference>
<accession>A0ABY9TEW1</accession>
<reference evidence="14" key="1">
    <citation type="submission" date="2023-09" db="EMBL/GenBank/DDBJ databases">
        <authorList>
            <person name="Li S."/>
            <person name="Li X."/>
            <person name="Zhang C."/>
            <person name="Zhao Z."/>
        </authorList>
    </citation>
    <scope>NUCLEOTIDE SEQUENCE [LARGE SCALE GENOMIC DNA]</scope>
    <source>
        <strain evidence="14">SQ345</strain>
    </source>
</reference>
<dbReference type="InterPro" id="IPR003594">
    <property type="entry name" value="HATPase_dom"/>
</dbReference>
<comment type="subcellular location">
    <subcellularLocation>
        <location evidence="2">Cell membrane</location>
        <topology evidence="2">Multi-pass membrane protein</topology>
    </subcellularLocation>
</comment>
<evidence type="ECO:0000256" key="2">
    <source>
        <dbReference type="ARBA" id="ARBA00004651"/>
    </source>
</evidence>
<keyword evidence="14" id="KW-1185">Reference proteome</keyword>
<dbReference type="SUPFAM" id="SSF55874">
    <property type="entry name" value="ATPase domain of HSP90 chaperone/DNA topoisomerase II/histidine kinase"/>
    <property type="match status" value="1"/>
</dbReference>
<dbReference type="PANTHER" id="PTHR44936:SF10">
    <property type="entry name" value="SENSOR PROTEIN RSTB"/>
    <property type="match status" value="1"/>
</dbReference>
<evidence type="ECO:0000259" key="11">
    <source>
        <dbReference type="PROSITE" id="PS50109"/>
    </source>
</evidence>
<dbReference type="PROSITE" id="PS50109">
    <property type="entry name" value="HIS_KIN"/>
    <property type="match status" value="1"/>
</dbReference>
<evidence type="ECO:0000256" key="6">
    <source>
        <dbReference type="ARBA" id="ARBA00022679"/>
    </source>
</evidence>
<feature type="domain" description="Histidine kinase" evidence="11">
    <location>
        <begin position="216"/>
        <end position="426"/>
    </location>
</feature>
<evidence type="ECO:0000256" key="3">
    <source>
        <dbReference type="ARBA" id="ARBA00012438"/>
    </source>
</evidence>
<dbReference type="GO" id="GO:0005524">
    <property type="term" value="F:ATP binding"/>
    <property type="evidence" value="ECO:0007669"/>
    <property type="project" value="UniProtKB-KW"/>
</dbReference>
<evidence type="ECO:0000259" key="12">
    <source>
        <dbReference type="PROSITE" id="PS50885"/>
    </source>
</evidence>
<comment type="catalytic activity">
    <reaction evidence="1">
        <text>ATP + protein L-histidine = ADP + protein N-phospho-L-histidine.</text>
        <dbReference type="EC" id="2.7.13.3"/>
    </reaction>
</comment>